<evidence type="ECO:0000256" key="4">
    <source>
        <dbReference type="ARBA" id="ARBA00022475"/>
    </source>
</evidence>
<keyword evidence="4" id="KW-1003">Cell membrane</keyword>
<feature type="transmembrane region" description="Helical" evidence="11">
    <location>
        <begin position="255"/>
        <end position="279"/>
    </location>
</feature>
<proteinExistence type="inferred from homology"/>
<evidence type="ECO:0000256" key="11">
    <source>
        <dbReference type="SAM" id="Phobius"/>
    </source>
</evidence>
<dbReference type="Gene3D" id="1.20.58.340">
    <property type="entry name" value="Magnesium transport protein CorA, transmembrane region"/>
    <property type="match status" value="2"/>
</dbReference>
<dbReference type="Gene3D" id="3.30.460.20">
    <property type="entry name" value="CorA soluble domain-like"/>
    <property type="match status" value="1"/>
</dbReference>
<keyword evidence="7" id="KW-0862">Zinc</keyword>
<feature type="transmembrane region" description="Helical" evidence="11">
    <location>
        <begin position="291"/>
        <end position="312"/>
    </location>
</feature>
<comment type="subcellular location">
    <subcellularLocation>
        <location evidence="1">Cell membrane</location>
        <topology evidence="1">Multi-pass membrane protein</topology>
    </subcellularLocation>
</comment>
<dbReference type="Proteomes" id="UP000317839">
    <property type="component" value="Unassembled WGS sequence"/>
</dbReference>
<dbReference type="Pfam" id="PF01544">
    <property type="entry name" value="CorA"/>
    <property type="match status" value="1"/>
</dbReference>
<dbReference type="OrthoDB" id="9803484at2"/>
<dbReference type="GO" id="GO:0000287">
    <property type="term" value="F:magnesium ion binding"/>
    <property type="evidence" value="ECO:0007669"/>
    <property type="project" value="TreeGrafter"/>
</dbReference>
<protein>
    <recommendedName>
        <fullName evidence="14">Zinc transporter ZntB</fullName>
    </recommendedName>
</protein>
<evidence type="ECO:0000256" key="1">
    <source>
        <dbReference type="ARBA" id="ARBA00004651"/>
    </source>
</evidence>
<gene>
    <name evidence="12" type="ORF">FLL45_11620</name>
</gene>
<evidence type="ECO:0000256" key="8">
    <source>
        <dbReference type="ARBA" id="ARBA00022989"/>
    </source>
</evidence>
<comment type="caution">
    <text evidence="12">The sequence shown here is derived from an EMBL/GenBank/DDBJ whole genome shotgun (WGS) entry which is preliminary data.</text>
</comment>
<keyword evidence="13" id="KW-1185">Reference proteome</keyword>
<evidence type="ECO:0000256" key="3">
    <source>
        <dbReference type="ARBA" id="ARBA00022448"/>
    </source>
</evidence>
<dbReference type="PANTHER" id="PTHR46494:SF3">
    <property type="entry name" value="ZINC TRANSPORT PROTEIN ZNTB"/>
    <property type="match status" value="1"/>
</dbReference>
<dbReference type="PANTHER" id="PTHR46494">
    <property type="entry name" value="CORA FAMILY METAL ION TRANSPORTER (EUROFUNG)"/>
    <property type="match status" value="1"/>
</dbReference>
<dbReference type="SUPFAM" id="SSF144083">
    <property type="entry name" value="Magnesium transport protein CorA, transmembrane region"/>
    <property type="match status" value="1"/>
</dbReference>
<dbReference type="InterPro" id="IPR045863">
    <property type="entry name" value="CorA_TM1_TM2"/>
</dbReference>
<name>A0A545TEF5_9GAMM</name>
<dbReference type="GO" id="GO:0015087">
    <property type="term" value="F:cobalt ion transmembrane transporter activity"/>
    <property type="evidence" value="ECO:0007669"/>
    <property type="project" value="TreeGrafter"/>
</dbReference>
<dbReference type="EMBL" id="VIKR01000002">
    <property type="protein sequence ID" value="TQV75556.1"/>
    <property type="molecule type" value="Genomic_DNA"/>
</dbReference>
<evidence type="ECO:0000256" key="6">
    <source>
        <dbReference type="ARBA" id="ARBA00022692"/>
    </source>
</evidence>
<evidence type="ECO:0000313" key="13">
    <source>
        <dbReference type="Proteomes" id="UP000317839"/>
    </source>
</evidence>
<reference evidence="12 13" key="1">
    <citation type="submission" date="2019-06" db="EMBL/GenBank/DDBJ databases">
        <title>Draft genome of Aliikangiella marina GYP-15.</title>
        <authorList>
            <person name="Wang G."/>
        </authorList>
    </citation>
    <scope>NUCLEOTIDE SEQUENCE [LARGE SCALE GENOMIC DNA]</scope>
    <source>
        <strain evidence="12 13">GYP-15</strain>
    </source>
</reference>
<evidence type="ECO:0008006" key="14">
    <source>
        <dbReference type="Google" id="ProtNLM"/>
    </source>
</evidence>
<dbReference type="SUPFAM" id="SSF143865">
    <property type="entry name" value="CorA soluble domain-like"/>
    <property type="match status" value="1"/>
</dbReference>
<dbReference type="GO" id="GO:0005886">
    <property type="term" value="C:plasma membrane"/>
    <property type="evidence" value="ECO:0007669"/>
    <property type="project" value="UniProtKB-SubCell"/>
</dbReference>
<comment type="similarity">
    <text evidence="2">Belongs to the CorA metal ion transporter (MIT) (TC 1.A.35) family.</text>
</comment>
<organism evidence="12 13">
    <name type="scientific">Aliikangiella marina</name>
    <dbReference type="NCBI Taxonomy" id="1712262"/>
    <lineage>
        <taxon>Bacteria</taxon>
        <taxon>Pseudomonadati</taxon>
        <taxon>Pseudomonadota</taxon>
        <taxon>Gammaproteobacteria</taxon>
        <taxon>Oceanospirillales</taxon>
        <taxon>Pleioneaceae</taxon>
        <taxon>Aliikangiella</taxon>
    </lineage>
</organism>
<dbReference type="InterPro" id="IPR045861">
    <property type="entry name" value="CorA_cytoplasmic_dom"/>
</dbReference>
<keyword evidence="9" id="KW-0406">Ion transport</keyword>
<keyword evidence="6 11" id="KW-0812">Transmembrane</keyword>
<evidence type="ECO:0000256" key="5">
    <source>
        <dbReference type="ARBA" id="ARBA00022519"/>
    </source>
</evidence>
<sequence>MKNNSFLICASEEKYFLSEGEADKCCSNSWSHFDRETRNLDAIVELGAEPNDAASLLEETTRPHVHRTNNNGIILFLRAINLNPNSEPEDMVSLRFWCNGERLITVMNRKVQAVAMVKEKILSNSNRTLKIPDIFVEIIHQTMLRIETHVTKLSEKIEFLEEQIDKNQPVQQSDVMDLKRSTSRLWRFMYPQLDSLKKLSATDLAWMSDNLKYSLKEFVDLMSYYNEELILIKERCEILSNEITSNINDKVNRNLYIISIISVIFLPLGFITGLLGINVGGIPAASSEDGFLYVMIIMGVIFIGQLLLLKIFKWF</sequence>
<evidence type="ECO:0000313" key="12">
    <source>
        <dbReference type="EMBL" id="TQV75556.1"/>
    </source>
</evidence>
<dbReference type="RefSeq" id="WP_142942170.1">
    <property type="nucleotide sequence ID" value="NZ_VIKR01000002.1"/>
</dbReference>
<evidence type="ECO:0000256" key="9">
    <source>
        <dbReference type="ARBA" id="ARBA00023065"/>
    </source>
</evidence>
<keyword evidence="3" id="KW-0813">Transport</keyword>
<keyword evidence="5" id="KW-0997">Cell inner membrane</keyword>
<evidence type="ECO:0000256" key="7">
    <source>
        <dbReference type="ARBA" id="ARBA00022833"/>
    </source>
</evidence>
<dbReference type="GO" id="GO:0015095">
    <property type="term" value="F:magnesium ion transmembrane transporter activity"/>
    <property type="evidence" value="ECO:0007669"/>
    <property type="project" value="TreeGrafter"/>
</dbReference>
<accession>A0A545TEF5</accession>
<keyword evidence="8 11" id="KW-1133">Transmembrane helix</keyword>
<dbReference type="InterPro" id="IPR002523">
    <property type="entry name" value="MgTranspt_CorA/ZnTranspt_ZntB"/>
</dbReference>
<evidence type="ECO:0000256" key="10">
    <source>
        <dbReference type="ARBA" id="ARBA00023136"/>
    </source>
</evidence>
<dbReference type="AlphaFoldDB" id="A0A545TEF5"/>
<dbReference type="GO" id="GO:0050897">
    <property type="term" value="F:cobalt ion binding"/>
    <property type="evidence" value="ECO:0007669"/>
    <property type="project" value="TreeGrafter"/>
</dbReference>
<evidence type="ECO:0000256" key="2">
    <source>
        <dbReference type="ARBA" id="ARBA00009765"/>
    </source>
</evidence>
<keyword evidence="10 11" id="KW-0472">Membrane</keyword>